<comment type="similarity">
    <text evidence="3 11">Belongs to the TPP enzyme family.</text>
</comment>
<comment type="pathway">
    <text evidence="2 11">Amino-acid biosynthesis; L-valine biosynthesis; L-valine from pyruvate: step 1/4.</text>
</comment>
<comment type="pathway">
    <text evidence="1 11">Amino-acid biosynthesis; L-isoleucine biosynthesis; L-isoleucine from 2-oxobutanoate: step 1/4.</text>
</comment>
<accession>A0A6I4YS03</accession>
<sequence length="582" mass="61938">MADNGKQHAPHRGDMTGAKALWATLANHGISTVFGYPGGAIMPVYDALTFYPEVRHVLTRHEQGAAHAAEGWAKATGEIGVCMATSGPGATNLVTGLADAMLDSVPLLAITGNVASHLMGTDAFQEADITGITLPITKHNYVVRDVEELPRIVAEAIRIARSGRPGPVLVDIPKDIQLAAFHGEIPAPHARPEAHAPSPESIERALELLRGAKKPVIMAGGGSLDASAEITALARAWDIPVITTLMGLGAFPSSDPLWLGMPGMHGSVAANRAISEADVLLGIGLRFDDRVTGRVNGFAPNAAIIHVELDAAEIGKIIRTHVPVRGDATQAALLLTQGAEPTARPEWQAQIEEWKSRTVTPETYGAGYAVKAVVDRLRPDDILSSDVGQHQMLAAQLARFEKPRRWINSGGLGTMGFGLPAAIGAGMAEPGVRSVVIAGDGGFQMTAQELATLKMYDVRNVKICIINNSFLGMVRQWQELFHEKRYSEVWLGDSNPDFIKLADAYDVPGYRATTAEELPAAIDAWLSDPKSALLEVVVPHEHGVFPMVPAGAALFEMIETEPAKSPDLSAQMQDAAEEASEA</sequence>
<dbReference type="AlphaFoldDB" id="A0A6I4YS03"/>
<dbReference type="GO" id="GO:0005948">
    <property type="term" value="C:acetolactate synthase complex"/>
    <property type="evidence" value="ECO:0007669"/>
    <property type="project" value="TreeGrafter"/>
</dbReference>
<comment type="cofactor">
    <cofactor evidence="11">
        <name>thiamine diphosphate</name>
        <dbReference type="ChEBI" id="CHEBI:58937"/>
    </cofactor>
    <text evidence="11">Binds 1 thiamine pyrophosphate per subunit.</text>
</comment>
<keyword evidence="16" id="KW-1185">Reference proteome</keyword>
<name>A0A6I4YS03_9DEIO</name>
<evidence type="ECO:0000313" key="15">
    <source>
        <dbReference type="EMBL" id="MXV20355.1"/>
    </source>
</evidence>
<dbReference type="Proteomes" id="UP000430519">
    <property type="component" value="Unassembled WGS sequence"/>
</dbReference>
<dbReference type="InterPro" id="IPR000399">
    <property type="entry name" value="TPP-bd_CS"/>
</dbReference>
<protein>
    <recommendedName>
        <fullName evidence="4 11">Acetolactate synthase</fullName>
        <ecNumber evidence="4 11">2.2.1.6</ecNumber>
    </recommendedName>
</protein>
<reference evidence="15 16" key="1">
    <citation type="submission" date="2019-11" db="EMBL/GenBank/DDBJ databases">
        <title>Genome sequence of Deinococcus xianganensis Y35, AI-2 producing algicidal bacterium, isolated from lake water.</title>
        <authorList>
            <person name="Li Y."/>
        </authorList>
    </citation>
    <scope>NUCLEOTIDE SEQUENCE [LARGE SCALE GENOMIC DNA]</scope>
    <source>
        <strain evidence="15 16">Y35</strain>
    </source>
</reference>
<evidence type="ECO:0000256" key="1">
    <source>
        <dbReference type="ARBA" id="ARBA00004974"/>
    </source>
</evidence>
<dbReference type="SUPFAM" id="SSF52467">
    <property type="entry name" value="DHS-like NAD/FAD-binding domain"/>
    <property type="match status" value="1"/>
</dbReference>
<feature type="domain" description="Thiamine pyrophosphate enzyme TPP-binding" evidence="13">
    <location>
        <begin position="386"/>
        <end position="536"/>
    </location>
</feature>
<gene>
    <name evidence="15" type="primary">ilvB</name>
    <name evidence="15" type="ORF">GLX28_12005</name>
</gene>
<dbReference type="InterPro" id="IPR011766">
    <property type="entry name" value="TPP_enzyme_TPP-bd"/>
</dbReference>
<dbReference type="GO" id="GO:0050660">
    <property type="term" value="F:flavin adenine dinucleotide binding"/>
    <property type="evidence" value="ECO:0007669"/>
    <property type="project" value="InterPro"/>
</dbReference>
<dbReference type="GO" id="GO:0009099">
    <property type="term" value="P:L-valine biosynthetic process"/>
    <property type="evidence" value="ECO:0007669"/>
    <property type="project" value="UniProtKB-UniPathway"/>
</dbReference>
<dbReference type="Pfam" id="PF02776">
    <property type="entry name" value="TPP_enzyme_N"/>
    <property type="match status" value="1"/>
</dbReference>
<evidence type="ECO:0000256" key="9">
    <source>
        <dbReference type="ARBA" id="ARBA00023052"/>
    </source>
</evidence>
<evidence type="ECO:0000256" key="7">
    <source>
        <dbReference type="ARBA" id="ARBA00022723"/>
    </source>
</evidence>
<proteinExistence type="inferred from homology"/>
<keyword evidence="5 11" id="KW-0028">Amino-acid biosynthesis</keyword>
<keyword evidence="8 11" id="KW-0460">Magnesium</keyword>
<dbReference type="GO" id="GO:0003984">
    <property type="term" value="F:acetolactate synthase activity"/>
    <property type="evidence" value="ECO:0007669"/>
    <property type="project" value="UniProtKB-EC"/>
</dbReference>
<evidence type="ECO:0000259" key="12">
    <source>
        <dbReference type="Pfam" id="PF00205"/>
    </source>
</evidence>
<dbReference type="InterPro" id="IPR012000">
    <property type="entry name" value="Thiamin_PyroP_enz_cen_dom"/>
</dbReference>
<evidence type="ECO:0000256" key="8">
    <source>
        <dbReference type="ARBA" id="ARBA00022842"/>
    </source>
</evidence>
<dbReference type="GO" id="GO:0009097">
    <property type="term" value="P:isoleucine biosynthetic process"/>
    <property type="evidence" value="ECO:0007669"/>
    <property type="project" value="UniProtKB-UniPathway"/>
</dbReference>
<evidence type="ECO:0000259" key="14">
    <source>
        <dbReference type="Pfam" id="PF02776"/>
    </source>
</evidence>
<dbReference type="CDD" id="cd02015">
    <property type="entry name" value="TPP_AHAS"/>
    <property type="match status" value="1"/>
</dbReference>
<evidence type="ECO:0000256" key="3">
    <source>
        <dbReference type="ARBA" id="ARBA00007812"/>
    </source>
</evidence>
<dbReference type="InterPro" id="IPR045229">
    <property type="entry name" value="TPP_enz"/>
</dbReference>
<dbReference type="InterPro" id="IPR012001">
    <property type="entry name" value="Thiamin_PyroP_enz_TPP-bd_dom"/>
</dbReference>
<dbReference type="PANTHER" id="PTHR18968">
    <property type="entry name" value="THIAMINE PYROPHOSPHATE ENZYMES"/>
    <property type="match status" value="1"/>
</dbReference>
<dbReference type="Pfam" id="PF00205">
    <property type="entry name" value="TPP_enzyme_M"/>
    <property type="match status" value="1"/>
</dbReference>
<dbReference type="NCBIfam" id="TIGR00118">
    <property type="entry name" value="acolac_lg"/>
    <property type="match status" value="1"/>
</dbReference>
<dbReference type="RefSeq" id="WP_419866891.1">
    <property type="nucleotide sequence ID" value="NZ_WVHK01000042.1"/>
</dbReference>
<comment type="caution">
    <text evidence="15">The sequence shown here is derived from an EMBL/GenBank/DDBJ whole genome shotgun (WGS) entry which is preliminary data.</text>
</comment>
<dbReference type="FunFam" id="3.40.50.1220:FF:000008">
    <property type="entry name" value="Acetolactate synthase"/>
    <property type="match status" value="1"/>
</dbReference>
<keyword evidence="6 11" id="KW-0808">Transferase</keyword>
<dbReference type="FunFam" id="3.40.50.970:FF:000007">
    <property type="entry name" value="Acetolactate synthase"/>
    <property type="match status" value="1"/>
</dbReference>
<dbReference type="InterPro" id="IPR039368">
    <property type="entry name" value="AHAS_TPP"/>
</dbReference>
<keyword evidence="7 11" id="KW-0479">Metal-binding</keyword>
<evidence type="ECO:0000256" key="5">
    <source>
        <dbReference type="ARBA" id="ARBA00022605"/>
    </source>
</evidence>
<keyword evidence="9 11" id="KW-0786">Thiamine pyrophosphate</keyword>
<comment type="catalytic activity">
    <reaction evidence="11">
        <text>2 pyruvate + H(+) = (2S)-2-acetolactate + CO2</text>
        <dbReference type="Rhea" id="RHEA:25249"/>
        <dbReference type="ChEBI" id="CHEBI:15361"/>
        <dbReference type="ChEBI" id="CHEBI:15378"/>
        <dbReference type="ChEBI" id="CHEBI:16526"/>
        <dbReference type="ChEBI" id="CHEBI:58476"/>
        <dbReference type="EC" id="2.2.1.6"/>
    </reaction>
</comment>
<dbReference type="UniPathway" id="UPA00047">
    <property type="reaction ID" value="UER00055"/>
</dbReference>
<dbReference type="GO" id="GO:0000287">
    <property type="term" value="F:magnesium ion binding"/>
    <property type="evidence" value="ECO:0007669"/>
    <property type="project" value="UniProtKB-UniRule"/>
</dbReference>
<dbReference type="PANTHER" id="PTHR18968:SF13">
    <property type="entry name" value="ACETOLACTATE SYNTHASE CATALYTIC SUBUNIT, MITOCHONDRIAL"/>
    <property type="match status" value="1"/>
</dbReference>
<dbReference type="InterPro" id="IPR029035">
    <property type="entry name" value="DHS-like_NAD/FAD-binding_dom"/>
</dbReference>
<dbReference type="Gene3D" id="3.40.50.970">
    <property type="match status" value="2"/>
</dbReference>
<dbReference type="InterPro" id="IPR029061">
    <property type="entry name" value="THDP-binding"/>
</dbReference>
<feature type="domain" description="Thiamine pyrophosphate enzyme N-terminal TPP-binding" evidence="14">
    <location>
        <begin position="15"/>
        <end position="130"/>
    </location>
</feature>
<comment type="cofactor">
    <cofactor evidence="11">
        <name>Mg(2+)</name>
        <dbReference type="ChEBI" id="CHEBI:18420"/>
    </cofactor>
    <text evidence="11">Binds 1 Mg(2+) ion per subunit.</text>
</comment>
<dbReference type="InterPro" id="IPR012846">
    <property type="entry name" value="Acetolactate_synth_lsu"/>
</dbReference>
<evidence type="ECO:0000256" key="4">
    <source>
        <dbReference type="ARBA" id="ARBA00013145"/>
    </source>
</evidence>
<dbReference type="CDD" id="cd07035">
    <property type="entry name" value="TPP_PYR_POX_like"/>
    <property type="match status" value="1"/>
</dbReference>
<dbReference type="PROSITE" id="PS00187">
    <property type="entry name" value="TPP_ENZYMES"/>
    <property type="match status" value="1"/>
</dbReference>
<dbReference type="Gene3D" id="3.40.50.1220">
    <property type="entry name" value="TPP-binding domain"/>
    <property type="match status" value="1"/>
</dbReference>
<dbReference type="UniPathway" id="UPA00049">
    <property type="reaction ID" value="UER00059"/>
</dbReference>
<evidence type="ECO:0000259" key="13">
    <source>
        <dbReference type="Pfam" id="PF02775"/>
    </source>
</evidence>
<feature type="domain" description="Thiamine pyrophosphate enzyme central" evidence="12">
    <location>
        <begin position="202"/>
        <end position="331"/>
    </location>
</feature>
<dbReference type="EMBL" id="WVHK01000042">
    <property type="protein sequence ID" value="MXV20355.1"/>
    <property type="molecule type" value="Genomic_DNA"/>
</dbReference>
<evidence type="ECO:0000256" key="6">
    <source>
        <dbReference type="ARBA" id="ARBA00022679"/>
    </source>
</evidence>
<organism evidence="15 16">
    <name type="scientific">Deinococcus xianganensis</name>
    <dbReference type="NCBI Taxonomy" id="1507289"/>
    <lineage>
        <taxon>Bacteria</taxon>
        <taxon>Thermotogati</taxon>
        <taxon>Deinococcota</taxon>
        <taxon>Deinococci</taxon>
        <taxon>Deinococcales</taxon>
        <taxon>Deinococcaceae</taxon>
        <taxon>Deinococcus</taxon>
    </lineage>
</organism>
<dbReference type="SUPFAM" id="SSF52518">
    <property type="entry name" value="Thiamin diphosphate-binding fold (THDP-binding)"/>
    <property type="match status" value="2"/>
</dbReference>
<evidence type="ECO:0000256" key="2">
    <source>
        <dbReference type="ARBA" id="ARBA00005025"/>
    </source>
</evidence>
<evidence type="ECO:0000256" key="10">
    <source>
        <dbReference type="ARBA" id="ARBA00023304"/>
    </source>
</evidence>
<dbReference type="Pfam" id="PF02775">
    <property type="entry name" value="TPP_enzyme_C"/>
    <property type="match status" value="1"/>
</dbReference>
<evidence type="ECO:0000313" key="16">
    <source>
        <dbReference type="Proteomes" id="UP000430519"/>
    </source>
</evidence>
<dbReference type="EC" id="2.2.1.6" evidence="4 11"/>
<evidence type="ECO:0000256" key="11">
    <source>
        <dbReference type="RuleBase" id="RU003591"/>
    </source>
</evidence>
<dbReference type="GO" id="GO:0030976">
    <property type="term" value="F:thiamine pyrophosphate binding"/>
    <property type="evidence" value="ECO:0007669"/>
    <property type="project" value="UniProtKB-UniRule"/>
</dbReference>
<keyword evidence="10 11" id="KW-0100">Branched-chain amino acid biosynthesis</keyword>